<dbReference type="RefSeq" id="WP_193719313.1">
    <property type="nucleotide sequence ID" value="NZ_JACSPN010000006.1"/>
</dbReference>
<dbReference type="InterPro" id="IPR004839">
    <property type="entry name" value="Aminotransferase_I/II_large"/>
</dbReference>
<protein>
    <submittedName>
        <fullName evidence="8">Pyridoxal phosphate-dependent aminotransferase</fullName>
    </submittedName>
</protein>
<name>A0A9D5YYK6_9CELL</name>
<evidence type="ECO:0000256" key="5">
    <source>
        <dbReference type="ARBA" id="ARBA00022898"/>
    </source>
</evidence>
<comment type="cofactor">
    <cofactor evidence="1">
        <name>pyridoxal 5'-phosphate</name>
        <dbReference type="ChEBI" id="CHEBI:597326"/>
    </cofactor>
</comment>
<feature type="domain" description="Aminotransferase class I/classII large" evidence="7">
    <location>
        <begin position="94"/>
        <end position="420"/>
    </location>
</feature>
<sequence length="464" mass="49083">MSSTTPASDDRPQDPQQQDLSDAPRQAQPRQAQPRQAQPRRAQPRDAQPHQAPRPQVPGRWRTAAAATGLLRPDGTVASTIFAEMTNLAARTGAINLGQGFPDVDGPHAIKAAAIRAIEHGHNQYPPGTGTPELRRAVADHQRRRYGLDVDPDTEVLVTTGATEALAATILALAGPGDEVVTLEPFYDSHAACIALAGATHVTVPLHPTPDGFRLDPAQVRAAVGPRTRLVLVNTPHNPTGTVLTCAELQVVADAARAVDAIVVTDEVYEHLVYDDAVHVPVASLPGMAERTITISSAGKTFSFTGWKVGWLHGPAHLVEAVRTVKQFLTYTSGSPFQPAIAQALADDEAPRALAASLATRRDLLCEGLVSAGFEVVVPRGTYFVVADGAPLGFDDGVELCRRLPGLAGVVAVPVSAFCRAPGTDEASGPTAALALASRVRFTFVKREDVLRDAVRRLGALRST</sequence>
<evidence type="ECO:0000313" key="9">
    <source>
        <dbReference type="Proteomes" id="UP000822993"/>
    </source>
</evidence>
<keyword evidence="4" id="KW-0808">Transferase</keyword>
<evidence type="ECO:0000256" key="4">
    <source>
        <dbReference type="ARBA" id="ARBA00022679"/>
    </source>
</evidence>
<dbReference type="Gene3D" id="3.40.640.10">
    <property type="entry name" value="Type I PLP-dependent aspartate aminotransferase-like (Major domain)"/>
    <property type="match status" value="1"/>
</dbReference>
<dbReference type="GO" id="GO:0030170">
    <property type="term" value="F:pyridoxal phosphate binding"/>
    <property type="evidence" value="ECO:0007669"/>
    <property type="project" value="InterPro"/>
</dbReference>
<dbReference type="GO" id="GO:0016212">
    <property type="term" value="F:kynurenine-oxoglutarate transaminase activity"/>
    <property type="evidence" value="ECO:0007669"/>
    <property type="project" value="TreeGrafter"/>
</dbReference>
<dbReference type="InterPro" id="IPR015421">
    <property type="entry name" value="PyrdxlP-dep_Trfase_major"/>
</dbReference>
<proteinExistence type="inferred from homology"/>
<gene>
    <name evidence="8" type="ORF">H9623_06860</name>
</gene>
<reference evidence="8 9" key="1">
    <citation type="submission" date="2020-08" db="EMBL/GenBank/DDBJ databases">
        <title>A Genomic Blueprint of the Chicken Gut Microbiome.</title>
        <authorList>
            <person name="Gilroy R."/>
            <person name="Ravi A."/>
            <person name="Getino M."/>
            <person name="Pursley I."/>
            <person name="Horton D.L."/>
            <person name="Alikhan N.-F."/>
            <person name="Baker D."/>
            <person name="Gharbi K."/>
            <person name="Hall N."/>
            <person name="Watson M."/>
            <person name="Adriaenssens E.M."/>
            <person name="Foster-Nyarko E."/>
            <person name="Jarju S."/>
            <person name="Secka A."/>
            <person name="Antonio M."/>
            <person name="Oren A."/>
            <person name="Chaudhuri R."/>
            <person name="La Ragione R.M."/>
            <person name="Hildebrand F."/>
            <person name="Pallen M.J."/>
        </authorList>
    </citation>
    <scope>NUCLEOTIDE SEQUENCE [LARGE SCALE GENOMIC DNA]</scope>
    <source>
        <strain evidence="8 9">Sa1BUA8</strain>
    </source>
</reference>
<evidence type="ECO:0000256" key="3">
    <source>
        <dbReference type="ARBA" id="ARBA00022576"/>
    </source>
</evidence>
<keyword evidence="9" id="KW-1185">Reference proteome</keyword>
<comment type="similarity">
    <text evidence="2">Belongs to the class-I pyridoxal-phosphate-dependent aminotransferase family.</text>
</comment>
<dbReference type="Pfam" id="PF00155">
    <property type="entry name" value="Aminotran_1_2"/>
    <property type="match status" value="1"/>
</dbReference>
<feature type="compositionally biased region" description="Low complexity" evidence="6">
    <location>
        <begin position="14"/>
        <end position="42"/>
    </location>
</feature>
<dbReference type="PANTHER" id="PTHR43807:SF20">
    <property type="entry name" value="FI04487P"/>
    <property type="match status" value="1"/>
</dbReference>
<dbReference type="EMBL" id="JACSPN010000006">
    <property type="protein sequence ID" value="MBE7700027.1"/>
    <property type="molecule type" value="Genomic_DNA"/>
</dbReference>
<accession>A0A9D5YYK6</accession>
<evidence type="ECO:0000256" key="6">
    <source>
        <dbReference type="SAM" id="MobiDB-lite"/>
    </source>
</evidence>
<dbReference type="GO" id="GO:0005737">
    <property type="term" value="C:cytoplasm"/>
    <property type="evidence" value="ECO:0007669"/>
    <property type="project" value="TreeGrafter"/>
</dbReference>
<feature type="region of interest" description="Disordered" evidence="6">
    <location>
        <begin position="1"/>
        <end position="60"/>
    </location>
</feature>
<dbReference type="Proteomes" id="UP000822993">
    <property type="component" value="Unassembled WGS sequence"/>
</dbReference>
<dbReference type="NCBIfam" id="NF005855">
    <property type="entry name" value="PRK07777.1"/>
    <property type="match status" value="1"/>
</dbReference>
<dbReference type="SUPFAM" id="SSF53383">
    <property type="entry name" value="PLP-dependent transferases"/>
    <property type="match status" value="1"/>
</dbReference>
<dbReference type="InterPro" id="IPR015422">
    <property type="entry name" value="PyrdxlP-dep_Trfase_small"/>
</dbReference>
<dbReference type="PANTHER" id="PTHR43807">
    <property type="entry name" value="FI04487P"/>
    <property type="match status" value="1"/>
</dbReference>
<evidence type="ECO:0000313" key="8">
    <source>
        <dbReference type="EMBL" id="MBE7700027.1"/>
    </source>
</evidence>
<dbReference type="InterPro" id="IPR051326">
    <property type="entry name" value="Kynurenine-oxoglutarate_AT"/>
</dbReference>
<evidence type="ECO:0000256" key="2">
    <source>
        <dbReference type="ARBA" id="ARBA00007441"/>
    </source>
</evidence>
<organism evidence="8 9">
    <name type="scientific">Oerskovia douganii</name>
    <dbReference type="NCBI Taxonomy" id="2762210"/>
    <lineage>
        <taxon>Bacteria</taxon>
        <taxon>Bacillati</taxon>
        <taxon>Actinomycetota</taxon>
        <taxon>Actinomycetes</taxon>
        <taxon>Micrococcales</taxon>
        <taxon>Cellulomonadaceae</taxon>
        <taxon>Oerskovia</taxon>
    </lineage>
</organism>
<keyword evidence="3 8" id="KW-0032">Aminotransferase</keyword>
<dbReference type="InterPro" id="IPR015424">
    <property type="entry name" value="PyrdxlP-dep_Trfase"/>
</dbReference>
<evidence type="ECO:0000256" key="1">
    <source>
        <dbReference type="ARBA" id="ARBA00001933"/>
    </source>
</evidence>
<dbReference type="FunFam" id="3.40.640.10:FF:000024">
    <property type="entry name" value="Kynurenine--oxoglutarate transaminase 3"/>
    <property type="match status" value="1"/>
</dbReference>
<evidence type="ECO:0000259" key="7">
    <source>
        <dbReference type="Pfam" id="PF00155"/>
    </source>
</evidence>
<dbReference type="AlphaFoldDB" id="A0A9D5YYK6"/>
<keyword evidence="5" id="KW-0663">Pyridoxal phosphate</keyword>
<comment type="caution">
    <text evidence="8">The sequence shown here is derived from an EMBL/GenBank/DDBJ whole genome shotgun (WGS) entry which is preliminary data.</text>
</comment>
<dbReference type="Gene3D" id="3.90.1150.10">
    <property type="entry name" value="Aspartate Aminotransferase, domain 1"/>
    <property type="match status" value="1"/>
</dbReference>
<dbReference type="CDD" id="cd00609">
    <property type="entry name" value="AAT_like"/>
    <property type="match status" value="1"/>
</dbReference>